<sequence length="71" mass="7768">MIEERFDSHTLAVMNFALDRVCADALHGEEHDTRKRVARYIIKCAGSGRTTLPELLEAGQQALAKVAAAAE</sequence>
<comment type="caution">
    <text evidence="1">The sequence shown here is derived from an EMBL/GenBank/DDBJ whole genome shotgun (WGS) entry which is preliminary data.</text>
</comment>
<reference evidence="1" key="1">
    <citation type="submission" date="2020-06" db="EMBL/GenBank/DDBJ databases">
        <title>Whole Genome Sequence of Bradyrhizobium sp. Strain 66S1MB.</title>
        <authorList>
            <person name="Bromfield E."/>
            <person name="Cloutier S."/>
        </authorList>
    </citation>
    <scope>NUCLEOTIDE SEQUENCE</scope>
    <source>
        <strain evidence="1">66S1MB</strain>
    </source>
</reference>
<dbReference type="EMBL" id="JABWSX010000001">
    <property type="protein sequence ID" value="NVL04467.1"/>
    <property type="molecule type" value="Genomic_DNA"/>
</dbReference>
<gene>
    <name evidence="1" type="ORF">HU230_01630</name>
</gene>
<protein>
    <submittedName>
        <fullName evidence="1">Uncharacterized protein</fullName>
    </submittedName>
</protein>
<proteinExistence type="predicted"/>
<accession>A0A974A9C0</accession>
<dbReference type="AlphaFoldDB" id="A0A974A9C0"/>
<name>A0A974A9C0_9BRAD</name>
<organism evidence="1">
    <name type="scientific">Bradyrhizobium quebecense</name>
    <dbReference type="NCBI Taxonomy" id="2748629"/>
    <lineage>
        <taxon>Bacteria</taxon>
        <taxon>Pseudomonadati</taxon>
        <taxon>Pseudomonadota</taxon>
        <taxon>Alphaproteobacteria</taxon>
        <taxon>Hyphomicrobiales</taxon>
        <taxon>Nitrobacteraceae</taxon>
        <taxon>Bradyrhizobium</taxon>
    </lineage>
</organism>
<evidence type="ECO:0000313" key="1">
    <source>
        <dbReference type="EMBL" id="NVL04467.1"/>
    </source>
</evidence>
<dbReference type="RefSeq" id="WP_176528719.1">
    <property type="nucleotide sequence ID" value="NZ_CP088022.1"/>
</dbReference>